<dbReference type="RefSeq" id="WP_177218292.1">
    <property type="nucleotide sequence ID" value="NZ_FOYQ01000002.1"/>
</dbReference>
<dbReference type="HAMAP" id="MF_01161">
    <property type="entry name" value="tRNA_Ile_lys_synt"/>
    <property type="match status" value="1"/>
</dbReference>
<keyword evidence="4 8" id="KW-0819">tRNA processing</keyword>
<dbReference type="CDD" id="cd01992">
    <property type="entry name" value="TilS_N"/>
    <property type="match status" value="1"/>
</dbReference>
<comment type="domain">
    <text evidence="8">The N-terminal region contains the highly conserved SGGXDS motif, predicted to be a P-loop motif involved in ATP binding.</text>
</comment>
<dbReference type="EMBL" id="FOYQ01000002">
    <property type="protein sequence ID" value="SFR47897.1"/>
    <property type="molecule type" value="Genomic_DNA"/>
</dbReference>
<reference evidence="10 11" key="1">
    <citation type="submission" date="2016-10" db="EMBL/GenBank/DDBJ databases">
        <authorList>
            <person name="de Groot N.N."/>
        </authorList>
    </citation>
    <scope>NUCLEOTIDE SEQUENCE [LARGE SCALE GENOMIC DNA]</scope>
    <source>
        <strain evidence="10 11">DSM 21019</strain>
    </source>
</reference>
<comment type="subcellular location">
    <subcellularLocation>
        <location evidence="1 8">Cytoplasm</location>
    </subcellularLocation>
</comment>
<dbReference type="Proteomes" id="UP000199534">
    <property type="component" value="Unassembled WGS sequence"/>
</dbReference>
<evidence type="ECO:0000256" key="6">
    <source>
        <dbReference type="ARBA" id="ARBA00022840"/>
    </source>
</evidence>
<sequence length="435" mass="49626">MLKEKFPELAKEPVLVACSGGLDSVALVHLCKQTGLDFGVAHADFGLRGSESKADAEFVANLARKFNTEYFVKSFNTNYYANLHKLSVQESARNLRYHWFQVLLATTRYRWVLTAHHANDQLETFLMHLNRGAGLGGLCGIPERQGRILRPLLQVTRSELEEFISENGLAYREDSSNATDNYLRNRLRHHAVPPLLETLPGLLPAFLQSLEHLEGAREILLKHLEGIKASLVTQEADCLAFNLEQLASLSPRGPYLFELFAPYGFTDYRAIEDLLEGMSGKEVQSPTHRLLRDRKALLLKSKASEAIKEFQFDLWETGNYPPGLKITLVEAKMTPASIQKDPDPNVLYLDKASLNQRLWLRKWRQGDYFCPIGMRGGKKVSKFFKDLKLSQFQKEAQWILGCGDRIVWLPGLRGDDRFKVTEATRQIIKLEWRHE</sequence>
<dbReference type="InterPro" id="IPR011063">
    <property type="entry name" value="TilS/TtcA_N"/>
</dbReference>
<evidence type="ECO:0000256" key="1">
    <source>
        <dbReference type="ARBA" id="ARBA00004496"/>
    </source>
</evidence>
<name>A0A1I6H0N0_9FLAO</name>
<dbReference type="PANTHER" id="PTHR43033">
    <property type="entry name" value="TRNA(ILE)-LYSIDINE SYNTHASE-RELATED"/>
    <property type="match status" value="1"/>
</dbReference>
<dbReference type="Pfam" id="PF11734">
    <property type="entry name" value="TilS_C"/>
    <property type="match status" value="1"/>
</dbReference>
<dbReference type="GO" id="GO:0006400">
    <property type="term" value="P:tRNA modification"/>
    <property type="evidence" value="ECO:0007669"/>
    <property type="project" value="UniProtKB-UniRule"/>
</dbReference>
<feature type="domain" description="Lysidine-tRNA(Ile) synthetase C-terminal" evidence="9">
    <location>
        <begin position="358"/>
        <end position="432"/>
    </location>
</feature>
<comment type="function">
    <text evidence="8">Ligates lysine onto the cytidine present at position 34 of the AUA codon-specific tRNA(Ile) that contains the anticodon CAU, in an ATP-dependent manner. Cytidine is converted to lysidine, thus changing the amino acid specificity of the tRNA from methionine to isoleucine.</text>
</comment>
<keyword evidence="5 8" id="KW-0547">Nucleotide-binding</keyword>
<dbReference type="GO" id="GO:0005737">
    <property type="term" value="C:cytoplasm"/>
    <property type="evidence" value="ECO:0007669"/>
    <property type="project" value="UniProtKB-SubCell"/>
</dbReference>
<dbReference type="NCBIfam" id="TIGR02433">
    <property type="entry name" value="lysidine_TilS_C"/>
    <property type="match status" value="1"/>
</dbReference>
<dbReference type="GO" id="GO:0005524">
    <property type="term" value="F:ATP binding"/>
    <property type="evidence" value="ECO:0007669"/>
    <property type="project" value="UniProtKB-UniRule"/>
</dbReference>
<dbReference type="InterPro" id="IPR012094">
    <property type="entry name" value="tRNA_Ile_lys_synt"/>
</dbReference>
<evidence type="ECO:0000256" key="8">
    <source>
        <dbReference type="HAMAP-Rule" id="MF_01161"/>
    </source>
</evidence>
<gene>
    <name evidence="8" type="primary">tilS</name>
    <name evidence="10" type="ORF">SAMN04490243_1989</name>
</gene>
<feature type="binding site" evidence="8">
    <location>
        <begin position="19"/>
        <end position="24"/>
    </location>
    <ligand>
        <name>ATP</name>
        <dbReference type="ChEBI" id="CHEBI:30616"/>
    </ligand>
</feature>
<evidence type="ECO:0000256" key="3">
    <source>
        <dbReference type="ARBA" id="ARBA00022598"/>
    </source>
</evidence>
<keyword evidence="2 8" id="KW-0963">Cytoplasm</keyword>
<dbReference type="GO" id="GO:0032267">
    <property type="term" value="F:tRNA(Ile)-lysidine synthase activity"/>
    <property type="evidence" value="ECO:0007669"/>
    <property type="project" value="UniProtKB-EC"/>
</dbReference>
<dbReference type="Gene3D" id="3.40.50.620">
    <property type="entry name" value="HUPs"/>
    <property type="match status" value="1"/>
</dbReference>
<dbReference type="SUPFAM" id="SSF56037">
    <property type="entry name" value="PheT/TilS domain"/>
    <property type="match status" value="1"/>
</dbReference>
<comment type="catalytic activity">
    <reaction evidence="7 8">
        <text>cytidine(34) in tRNA(Ile2) + L-lysine + ATP = lysidine(34) in tRNA(Ile2) + AMP + diphosphate + H(+)</text>
        <dbReference type="Rhea" id="RHEA:43744"/>
        <dbReference type="Rhea" id="RHEA-COMP:10625"/>
        <dbReference type="Rhea" id="RHEA-COMP:10670"/>
        <dbReference type="ChEBI" id="CHEBI:15378"/>
        <dbReference type="ChEBI" id="CHEBI:30616"/>
        <dbReference type="ChEBI" id="CHEBI:32551"/>
        <dbReference type="ChEBI" id="CHEBI:33019"/>
        <dbReference type="ChEBI" id="CHEBI:82748"/>
        <dbReference type="ChEBI" id="CHEBI:83665"/>
        <dbReference type="ChEBI" id="CHEBI:456215"/>
        <dbReference type="EC" id="6.3.4.19"/>
    </reaction>
</comment>
<evidence type="ECO:0000256" key="2">
    <source>
        <dbReference type="ARBA" id="ARBA00022490"/>
    </source>
</evidence>
<protein>
    <recommendedName>
        <fullName evidence="8">tRNA(Ile)-lysidine synthase</fullName>
        <ecNumber evidence="8">6.3.4.19</ecNumber>
    </recommendedName>
    <alternativeName>
        <fullName evidence="8">tRNA(Ile)-2-lysyl-cytidine synthase</fullName>
    </alternativeName>
    <alternativeName>
        <fullName evidence="8">tRNA(Ile)-lysidine synthetase</fullName>
    </alternativeName>
</protein>
<dbReference type="EC" id="6.3.4.19" evidence="8"/>
<dbReference type="Pfam" id="PF01171">
    <property type="entry name" value="ATP_bind_3"/>
    <property type="match status" value="1"/>
</dbReference>
<accession>A0A1I6H0N0</accession>
<dbReference type="InterPro" id="IPR012795">
    <property type="entry name" value="tRNA_Ile_lys_synt_N"/>
</dbReference>
<dbReference type="InterPro" id="IPR012796">
    <property type="entry name" value="Lysidine-tRNA-synth_C"/>
</dbReference>
<comment type="similarity">
    <text evidence="8">Belongs to the tRNA(Ile)-lysidine synthase family.</text>
</comment>
<keyword evidence="11" id="KW-1185">Reference proteome</keyword>
<evidence type="ECO:0000259" key="9">
    <source>
        <dbReference type="SMART" id="SM00977"/>
    </source>
</evidence>
<dbReference type="NCBIfam" id="TIGR02432">
    <property type="entry name" value="lysidine_TilS_N"/>
    <property type="match status" value="1"/>
</dbReference>
<evidence type="ECO:0000256" key="4">
    <source>
        <dbReference type="ARBA" id="ARBA00022694"/>
    </source>
</evidence>
<dbReference type="SMART" id="SM00977">
    <property type="entry name" value="TilS_C"/>
    <property type="match status" value="1"/>
</dbReference>
<proteinExistence type="inferred from homology"/>
<dbReference type="SUPFAM" id="SSF52402">
    <property type="entry name" value="Adenine nucleotide alpha hydrolases-like"/>
    <property type="match status" value="1"/>
</dbReference>
<evidence type="ECO:0000256" key="5">
    <source>
        <dbReference type="ARBA" id="ARBA00022741"/>
    </source>
</evidence>
<keyword evidence="6 8" id="KW-0067">ATP-binding</keyword>
<dbReference type="PANTHER" id="PTHR43033:SF1">
    <property type="entry name" value="TRNA(ILE)-LYSIDINE SYNTHASE-RELATED"/>
    <property type="match status" value="1"/>
</dbReference>
<keyword evidence="3 8" id="KW-0436">Ligase</keyword>
<dbReference type="AlphaFoldDB" id="A0A1I6H0N0"/>
<organism evidence="10 11">
    <name type="scientific">Robiginitalea myxolifaciens</name>
    <dbReference type="NCBI Taxonomy" id="400055"/>
    <lineage>
        <taxon>Bacteria</taxon>
        <taxon>Pseudomonadati</taxon>
        <taxon>Bacteroidota</taxon>
        <taxon>Flavobacteriia</taxon>
        <taxon>Flavobacteriales</taxon>
        <taxon>Flavobacteriaceae</taxon>
        <taxon>Robiginitalea</taxon>
    </lineage>
</organism>
<evidence type="ECO:0000313" key="11">
    <source>
        <dbReference type="Proteomes" id="UP000199534"/>
    </source>
</evidence>
<evidence type="ECO:0000313" key="10">
    <source>
        <dbReference type="EMBL" id="SFR47897.1"/>
    </source>
</evidence>
<dbReference type="InterPro" id="IPR014729">
    <property type="entry name" value="Rossmann-like_a/b/a_fold"/>
</dbReference>
<evidence type="ECO:0000256" key="7">
    <source>
        <dbReference type="ARBA" id="ARBA00048539"/>
    </source>
</evidence>
<dbReference type="STRING" id="400055.SAMN04490243_1989"/>